<name>A0ABW4SW81_9ACTN</name>
<dbReference type="PANTHER" id="PTHR30173">
    <property type="entry name" value="SIGMA 19 FACTOR"/>
    <property type="match status" value="1"/>
</dbReference>
<gene>
    <name evidence="3" type="ORF">ACFSKW_18465</name>
</gene>
<proteinExistence type="predicted"/>
<sequence>MNERSEPTTGTGEPIAGDDRMDSATEAFVAHRTLLFTVAYEMLGSAADAEDVLQETWLRWVKVDVEQVRDQRAYL</sequence>
<organism evidence="3 4">
    <name type="scientific">Nonomuraea mangrovi</name>
    <dbReference type="NCBI Taxonomy" id="2316207"/>
    <lineage>
        <taxon>Bacteria</taxon>
        <taxon>Bacillati</taxon>
        <taxon>Actinomycetota</taxon>
        <taxon>Actinomycetes</taxon>
        <taxon>Streptosporangiales</taxon>
        <taxon>Streptosporangiaceae</taxon>
        <taxon>Nonomuraea</taxon>
    </lineage>
</organism>
<dbReference type="RefSeq" id="WP_379573488.1">
    <property type="nucleotide sequence ID" value="NZ_JBHUFV010000033.1"/>
</dbReference>
<keyword evidence="4" id="KW-1185">Reference proteome</keyword>
<dbReference type="Pfam" id="PF04542">
    <property type="entry name" value="Sigma70_r2"/>
    <property type="match status" value="1"/>
</dbReference>
<comment type="caution">
    <text evidence="3">The sequence shown here is derived from an EMBL/GenBank/DDBJ whole genome shotgun (WGS) entry which is preliminary data.</text>
</comment>
<evidence type="ECO:0000256" key="1">
    <source>
        <dbReference type="SAM" id="MobiDB-lite"/>
    </source>
</evidence>
<dbReference type="EMBL" id="JBHUFV010000033">
    <property type="protein sequence ID" value="MFD1933444.1"/>
    <property type="molecule type" value="Genomic_DNA"/>
</dbReference>
<dbReference type="Proteomes" id="UP001597368">
    <property type="component" value="Unassembled WGS sequence"/>
</dbReference>
<evidence type="ECO:0000259" key="2">
    <source>
        <dbReference type="Pfam" id="PF04542"/>
    </source>
</evidence>
<dbReference type="InterPro" id="IPR052704">
    <property type="entry name" value="ECF_Sigma-70_Domain"/>
</dbReference>
<evidence type="ECO:0000313" key="3">
    <source>
        <dbReference type="EMBL" id="MFD1933444.1"/>
    </source>
</evidence>
<dbReference type="InterPro" id="IPR007627">
    <property type="entry name" value="RNA_pol_sigma70_r2"/>
</dbReference>
<dbReference type="InterPro" id="IPR013325">
    <property type="entry name" value="RNA_pol_sigma_r2"/>
</dbReference>
<feature type="non-terminal residue" evidence="3">
    <location>
        <position position="75"/>
    </location>
</feature>
<dbReference type="PANTHER" id="PTHR30173:SF36">
    <property type="entry name" value="ECF RNA POLYMERASE SIGMA FACTOR SIGJ"/>
    <property type="match status" value="1"/>
</dbReference>
<dbReference type="Gene3D" id="1.10.1740.10">
    <property type="match status" value="1"/>
</dbReference>
<feature type="domain" description="RNA polymerase sigma-70 region 2" evidence="2">
    <location>
        <begin position="29"/>
        <end position="75"/>
    </location>
</feature>
<accession>A0ABW4SW81</accession>
<dbReference type="SUPFAM" id="SSF88946">
    <property type="entry name" value="Sigma2 domain of RNA polymerase sigma factors"/>
    <property type="match status" value="1"/>
</dbReference>
<evidence type="ECO:0000313" key="4">
    <source>
        <dbReference type="Proteomes" id="UP001597368"/>
    </source>
</evidence>
<reference evidence="4" key="1">
    <citation type="journal article" date="2019" name="Int. J. Syst. Evol. Microbiol.">
        <title>The Global Catalogue of Microorganisms (GCM) 10K type strain sequencing project: providing services to taxonomists for standard genome sequencing and annotation.</title>
        <authorList>
            <consortium name="The Broad Institute Genomics Platform"/>
            <consortium name="The Broad Institute Genome Sequencing Center for Infectious Disease"/>
            <person name="Wu L."/>
            <person name="Ma J."/>
        </authorList>
    </citation>
    <scope>NUCLEOTIDE SEQUENCE [LARGE SCALE GENOMIC DNA]</scope>
    <source>
        <strain evidence="4">ICMP 6774ER</strain>
    </source>
</reference>
<feature type="region of interest" description="Disordered" evidence="1">
    <location>
        <begin position="1"/>
        <end position="22"/>
    </location>
</feature>
<protein>
    <submittedName>
        <fullName evidence="3">Sigma factor</fullName>
    </submittedName>
</protein>